<dbReference type="EMBL" id="CP000031">
    <property type="protein sequence ID" value="AAV94232.1"/>
    <property type="molecule type" value="Genomic_DNA"/>
</dbReference>
<organism evidence="3 4">
    <name type="scientific">Ruegeria pomeroyi (strain ATCC 700808 / DSM 15171 / DSS-3)</name>
    <name type="common">Silicibacter pomeroyi</name>
    <dbReference type="NCBI Taxonomy" id="246200"/>
    <lineage>
        <taxon>Bacteria</taxon>
        <taxon>Pseudomonadati</taxon>
        <taxon>Pseudomonadota</taxon>
        <taxon>Alphaproteobacteria</taxon>
        <taxon>Rhodobacterales</taxon>
        <taxon>Roseobacteraceae</taxon>
        <taxon>Ruegeria</taxon>
    </lineage>
</organism>
<keyword evidence="2" id="KW-0812">Transmembrane</keyword>
<feature type="transmembrane region" description="Helical" evidence="2">
    <location>
        <begin position="32"/>
        <end position="54"/>
    </location>
</feature>
<protein>
    <submittedName>
        <fullName evidence="3">Uncharacterized protein</fullName>
    </submittedName>
</protein>
<evidence type="ECO:0000313" key="3">
    <source>
        <dbReference type="EMBL" id="AAV94232.1"/>
    </source>
</evidence>
<reference evidence="3 4" key="2">
    <citation type="journal article" date="2014" name="Stand. Genomic Sci.">
        <title>An updated genome annotation for the model marine bacterium Ruegeria pomeroyi DSS-3.</title>
        <authorList>
            <person name="Rivers A.R."/>
            <person name="Smith C.B."/>
            <person name="Moran M.A."/>
        </authorList>
    </citation>
    <scope>GENOME REANNOTATION</scope>
    <source>
        <strain evidence="4">ATCC 700808 / DSM 15171 / DSS-3</strain>
    </source>
</reference>
<keyword evidence="4" id="KW-1185">Reference proteome</keyword>
<reference evidence="3 4" key="1">
    <citation type="journal article" date="2004" name="Nature">
        <title>Genome sequence of Silicibacter pomeroyi reveals adaptations to the marine environment.</title>
        <authorList>
            <person name="Moran M.A."/>
            <person name="Buchan A."/>
            <person name="Gonzalez J.M."/>
            <person name="Heidelberg J.F."/>
            <person name="Whitman W.B."/>
            <person name="Kiene R.P."/>
            <person name="Henriksen J.R."/>
            <person name="King G.M."/>
            <person name="Belas R."/>
            <person name="Fuqua C."/>
            <person name="Brinkac L."/>
            <person name="Lewis M."/>
            <person name="Johri S."/>
            <person name="Weaver B."/>
            <person name="Pai G."/>
            <person name="Eisen J.A."/>
            <person name="Rahe E."/>
            <person name="Sheldon W.M."/>
            <person name="Ye W."/>
            <person name="Miller T.R."/>
            <person name="Carlton J."/>
            <person name="Rasko D.A."/>
            <person name="Paulsen I.T."/>
            <person name="Ren Q."/>
            <person name="Daugherty S.C."/>
            <person name="Deboy R.T."/>
            <person name="Dodson R.J."/>
            <person name="Durkin A.S."/>
            <person name="Madupu R."/>
            <person name="Nelson W.C."/>
            <person name="Sullivan S.A."/>
            <person name="Rosovitz M.J."/>
            <person name="Haft D.H."/>
            <person name="Selengut J."/>
            <person name="Ward N."/>
        </authorList>
    </citation>
    <scope>NUCLEOTIDE SEQUENCE [LARGE SCALE GENOMIC DNA]</scope>
    <source>
        <strain evidence="4">ATCC 700808 / DSM 15171 / DSS-3</strain>
    </source>
</reference>
<dbReference type="KEGG" id="sil:SPO0927"/>
<proteinExistence type="predicted"/>
<sequence length="57" mass="5962">MVQSGVMLPGRIPKTSTGQPPLRPAAMRLSSLWVPVVLAPNLAATVLAVSLPSLSRQ</sequence>
<dbReference type="AlphaFoldDB" id="Q5LUX5"/>
<accession>Q5LUX5</accession>
<keyword evidence="2" id="KW-1133">Transmembrane helix</keyword>
<name>Q5LUX5_RUEPO</name>
<dbReference type="HOGENOM" id="CLU_2993964_0_0_5"/>
<evidence type="ECO:0000256" key="1">
    <source>
        <dbReference type="SAM" id="MobiDB-lite"/>
    </source>
</evidence>
<keyword evidence="2" id="KW-0472">Membrane</keyword>
<dbReference type="Proteomes" id="UP000001023">
    <property type="component" value="Chromosome"/>
</dbReference>
<evidence type="ECO:0000256" key="2">
    <source>
        <dbReference type="SAM" id="Phobius"/>
    </source>
</evidence>
<dbReference type="PaxDb" id="246200-SPO0927"/>
<gene>
    <name evidence="3" type="ordered locus">SPO0927</name>
</gene>
<evidence type="ECO:0000313" key="4">
    <source>
        <dbReference type="Proteomes" id="UP000001023"/>
    </source>
</evidence>
<feature type="region of interest" description="Disordered" evidence="1">
    <location>
        <begin position="1"/>
        <end position="21"/>
    </location>
</feature>